<evidence type="ECO:0000256" key="1">
    <source>
        <dbReference type="ARBA" id="ARBA00004141"/>
    </source>
</evidence>
<gene>
    <name evidence="11" type="ORF">QE152_g528</name>
</gene>
<accession>A0AAW1NKU4</accession>
<dbReference type="Proteomes" id="UP001458880">
    <property type="component" value="Unassembled WGS sequence"/>
</dbReference>
<keyword evidence="3" id="KW-0813">Transport</keyword>
<keyword evidence="6 7" id="KW-0472">Membrane</keyword>
<evidence type="ECO:0000256" key="4">
    <source>
        <dbReference type="ARBA" id="ARBA00022692"/>
    </source>
</evidence>
<dbReference type="Pfam" id="PF14703">
    <property type="entry name" value="PHM7_cyt"/>
    <property type="match status" value="1"/>
</dbReference>
<evidence type="ECO:0000313" key="11">
    <source>
        <dbReference type="EMBL" id="KAK9758635.1"/>
    </source>
</evidence>
<protein>
    <submittedName>
        <fullName evidence="11">Cytosolic domain of 10TM putative phosphate transporter</fullName>
    </submittedName>
</protein>
<dbReference type="InterPro" id="IPR032880">
    <property type="entry name" value="CSC1/OSCA1-like_N"/>
</dbReference>
<evidence type="ECO:0000256" key="6">
    <source>
        <dbReference type="ARBA" id="ARBA00023136"/>
    </source>
</evidence>
<dbReference type="InterPro" id="IPR027815">
    <property type="entry name" value="CSC1/OSCA1-like_cyt"/>
</dbReference>
<dbReference type="InterPro" id="IPR003864">
    <property type="entry name" value="CSC1/OSCA1-like_7TM"/>
</dbReference>
<feature type="domain" description="CSC1/OSCA1-like cytosolic" evidence="10">
    <location>
        <begin position="186"/>
        <end position="342"/>
    </location>
</feature>
<name>A0AAW1NKU4_POPJA</name>
<feature type="transmembrane region" description="Helical" evidence="7">
    <location>
        <begin position="107"/>
        <end position="127"/>
    </location>
</feature>
<feature type="transmembrane region" description="Helical" evidence="7">
    <location>
        <begin position="355"/>
        <end position="379"/>
    </location>
</feature>
<evidence type="ECO:0000256" key="7">
    <source>
        <dbReference type="SAM" id="Phobius"/>
    </source>
</evidence>
<keyword evidence="5 7" id="KW-1133">Transmembrane helix</keyword>
<feature type="transmembrane region" description="Helical" evidence="7">
    <location>
        <begin position="152"/>
        <end position="171"/>
    </location>
</feature>
<reference evidence="11 12" key="1">
    <citation type="journal article" date="2024" name="BMC Genomics">
        <title>De novo assembly and annotation of Popillia japonica's genome with initial clues to its potential as an invasive pest.</title>
        <authorList>
            <person name="Cucini C."/>
            <person name="Boschi S."/>
            <person name="Funari R."/>
            <person name="Cardaioli E."/>
            <person name="Iannotti N."/>
            <person name="Marturano G."/>
            <person name="Paoli F."/>
            <person name="Bruttini M."/>
            <person name="Carapelli A."/>
            <person name="Frati F."/>
            <person name="Nardi F."/>
        </authorList>
    </citation>
    <scope>NUCLEOTIDE SEQUENCE [LARGE SCALE GENOMIC DNA]</scope>
    <source>
        <strain evidence="11">DMR45628</strain>
    </source>
</reference>
<organism evidence="11 12">
    <name type="scientific">Popillia japonica</name>
    <name type="common">Japanese beetle</name>
    <dbReference type="NCBI Taxonomy" id="7064"/>
    <lineage>
        <taxon>Eukaryota</taxon>
        <taxon>Metazoa</taxon>
        <taxon>Ecdysozoa</taxon>
        <taxon>Arthropoda</taxon>
        <taxon>Hexapoda</taxon>
        <taxon>Insecta</taxon>
        <taxon>Pterygota</taxon>
        <taxon>Neoptera</taxon>
        <taxon>Endopterygota</taxon>
        <taxon>Coleoptera</taxon>
        <taxon>Polyphaga</taxon>
        <taxon>Scarabaeiformia</taxon>
        <taxon>Scarabaeidae</taxon>
        <taxon>Rutelinae</taxon>
        <taxon>Popillia</taxon>
    </lineage>
</organism>
<feature type="domain" description="CSC1/OSCA1-like 7TM region" evidence="8">
    <location>
        <begin position="354"/>
        <end position="618"/>
    </location>
</feature>
<evidence type="ECO:0000313" key="12">
    <source>
        <dbReference type="Proteomes" id="UP001458880"/>
    </source>
</evidence>
<feature type="domain" description="CSC1/OSCA1-like N-terminal transmembrane" evidence="9">
    <location>
        <begin position="14"/>
        <end position="171"/>
    </location>
</feature>
<feature type="transmembrane region" description="Helical" evidence="7">
    <location>
        <begin position="399"/>
        <end position="419"/>
    </location>
</feature>
<dbReference type="AlphaFoldDB" id="A0AAW1NKU4"/>
<keyword evidence="4 7" id="KW-0812">Transmembrane</keyword>
<evidence type="ECO:0000256" key="3">
    <source>
        <dbReference type="ARBA" id="ARBA00022448"/>
    </source>
</evidence>
<dbReference type="Pfam" id="PF13967">
    <property type="entry name" value="RSN1_TM"/>
    <property type="match status" value="1"/>
</dbReference>
<feature type="transmembrane region" description="Helical" evidence="7">
    <location>
        <begin position="604"/>
        <end position="622"/>
    </location>
</feature>
<dbReference type="GO" id="GO:0005886">
    <property type="term" value="C:plasma membrane"/>
    <property type="evidence" value="ECO:0007669"/>
    <property type="project" value="TreeGrafter"/>
</dbReference>
<evidence type="ECO:0000259" key="9">
    <source>
        <dbReference type="Pfam" id="PF13967"/>
    </source>
</evidence>
<comment type="similarity">
    <text evidence="2">Belongs to the CSC1 (TC 1.A.17) family.</text>
</comment>
<comment type="caution">
    <text evidence="11">The sequence shown here is derived from an EMBL/GenBank/DDBJ whole genome shotgun (WGS) entry which is preliminary data.</text>
</comment>
<evidence type="ECO:0000256" key="5">
    <source>
        <dbReference type="ARBA" id="ARBA00022989"/>
    </source>
</evidence>
<feature type="transmembrane region" description="Helical" evidence="7">
    <location>
        <begin position="546"/>
        <end position="572"/>
    </location>
</feature>
<dbReference type="EMBL" id="JASPKY010000003">
    <property type="protein sequence ID" value="KAK9758635.1"/>
    <property type="molecule type" value="Genomic_DNA"/>
</dbReference>
<proteinExistence type="inferred from homology"/>
<dbReference type="PANTHER" id="PTHR13018">
    <property type="entry name" value="PROBABLE MEMBRANE PROTEIN DUF221-RELATED"/>
    <property type="match status" value="1"/>
</dbReference>
<dbReference type="Pfam" id="PF02714">
    <property type="entry name" value="RSN1_7TM"/>
    <property type="match status" value="1"/>
</dbReference>
<feature type="transmembrane region" description="Helical" evidence="7">
    <location>
        <begin position="440"/>
        <end position="462"/>
    </location>
</feature>
<dbReference type="PANTHER" id="PTHR13018:SF5">
    <property type="entry name" value="RE44586P"/>
    <property type="match status" value="1"/>
</dbReference>
<dbReference type="GO" id="GO:0005227">
    <property type="term" value="F:calcium-activated cation channel activity"/>
    <property type="evidence" value="ECO:0007669"/>
    <property type="project" value="InterPro"/>
</dbReference>
<dbReference type="InterPro" id="IPR045122">
    <property type="entry name" value="Csc1-like"/>
</dbReference>
<evidence type="ECO:0000259" key="8">
    <source>
        <dbReference type="Pfam" id="PF02714"/>
    </source>
</evidence>
<evidence type="ECO:0000259" key="10">
    <source>
        <dbReference type="Pfam" id="PF14703"/>
    </source>
</evidence>
<sequence>MLDLGNYYEGIPETLLLNLICWLFLLLLFAILRNRAWDYGRLALVQSEKWTQLFYKTESESNEPSDNILTTDAGCSWFPSIFKISKQKIFARCGPEAVHYLSFQQHLLLLMGVITIICIAVILPVNFQGSLQGNVTTFGHTTISNLEATSNWLWIHVITSFLFVPLTVFIMRRCSSHMPTATLVSSRTVMITNISHQHRSEEDIRNYLGVCYPNIEIKELQLAYRIKRLMLVEEQRIAAQEALCYCVANKIQNIQVQKHGCVMCCRCKLEDADKYYNHIETELSGVVVNERAKALESPLGICFVTVGSEDQAKYIADKFMPGSIRSWNIVKAPSPFDINWENLEVSTRHWYSKAIIINVILFVFFFFLTTPAIVVNTLNIYTAAQKDIIRNISPVFSEFLPTLLLLTMSGLMPVIVAYSDQWMSHWTKSKQNLAIMTKTFFFLLFMVLILPSLGLTSAQAFVEWSLQPKNKTMRWECIFLADKGAFFVNYVITSALIGTALELLRFPELAMYVWRLLWMKSRAETVTIRKQILSTFPFGIHYSWSLLIYTVTTVYSVICPLITPFGLLYLCLKHLVDKHNIYYVYQPITLSEEGQQIHSTAVRFVRIAVILLQVAMAAFATLRSGLSLMAITTIIGFFGTLGLFFMLGPFPSCRPKPKNITGVTIEEEKYVAPVLITSRDVKPSISIIGSQNGYGSSDVSDEIIISRPGSIRL</sequence>
<comment type="subcellular location">
    <subcellularLocation>
        <location evidence="1">Membrane</location>
        <topology evidence="1">Multi-pass membrane protein</topology>
    </subcellularLocation>
</comment>
<feature type="transmembrane region" description="Helical" evidence="7">
    <location>
        <begin position="628"/>
        <end position="648"/>
    </location>
</feature>
<keyword evidence="12" id="KW-1185">Reference proteome</keyword>
<feature type="transmembrane region" description="Helical" evidence="7">
    <location>
        <begin position="15"/>
        <end position="32"/>
    </location>
</feature>
<evidence type="ECO:0000256" key="2">
    <source>
        <dbReference type="ARBA" id="ARBA00007779"/>
    </source>
</evidence>